<evidence type="ECO:0000313" key="2">
    <source>
        <dbReference type="Proteomes" id="UP000283834"/>
    </source>
</evidence>
<comment type="caution">
    <text evidence="1">The sequence shown here is derived from an EMBL/GenBank/DDBJ whole genome shotgun (WGS) entry which is preliminary data.</text>
</comment>
<sequence length="438" mass="50898">MEHNRVIIVGTIPYNKNTSSRAFDAYFHNWEKKNMRQIFSNTKTPVKGHCGSLYQITDARLLKRWLHRIDEVGVIFEDKDLPDDWDNNDLEVGNGAVNALYKFGSKDSPLKYMLRGILWKNKYWNTEKLNTWLDEFRPECVFLAFSDDYFIPRIALYISEKYNIPIMSCIGDDYYFNDRTSLSPFYHIYRKTYKKLIDKVFSRPGSAMYIGNKIRDKYNSEFGLNGETIYLTSDIKRREFREIDQNNPKIMYAGNVRLGRNDSLVDIGNALQKISKDYYVDVYSTEQNEEFLKGFKECLGLRFHGSVPYVEIMKLTSECDISIIVEGFKKKDVDTTRYSLSTKAADAIASGSNIFVYGSKECGVIEYMESTGCAMVCSNKDELVDKLKELIGNKTLQKKLYDRAIEVDIEDHDKEKNRSLTESMFVKLIQDTRAKNGR</sequence>
<proteinExistence type="predicted"/>
<dbReference type="EMBL" id="QRWQ01000001">
    <property type="protein sequence ID" value="RGT41766.1"/>
    <property type="molecule type" value="Genomic_DNA"/>
</dbReference>
<dbReference type="Gene3D" id="3.40.50.2000">
    <property type="entry name" value="Glycogen Phosphorylase B"/>
    <property type="match status" value="1"/>
</dbReference>
<protein>
    <recommendedName>
        <fullName evidence="3">Glycosyltransferase family 1 protein</fullName>
    </recommendedName>
</protein>
<reference evidence="1 2" key="1">
    <citation type="submission" date="2018-08" db="EMBL/GenBank/DDBJ databases">
        <title>A genome reference for cultivated species of the human gut microbiota.</title>
        <authorList>
            <person name="Zou Y."/>
            <person name="Xue W."/>
            <person name="Luo G."/>
        </authorList>
    </citation>
    <scope>NUCLEOTIDE SEQUENCE [LARGE SCALE GENOMIC DNA]</scope>
    <source>
        <strain evidence="1 2">AF19-16AC</strain>
    </source>
</reference>
<dbReference type="Proteomes" id="UP000283834">
    <property type="component" value="Unassembled WGS sequence"/>
</dbReference>
<dbReference type="RefSeq" id="WP_118046388.1">
    <property type="nucleotide sequence ID" value="NZ_JADNIZ010000005.1"/>
</dbReference>
<gene>
    <name evidence="1" type="ORF">DWX36_00570</name>
</gene>
<name>A0A412NN91_MEDGN</name>
<accession>A0A412NN91</accession>
<evidence type="ECO:0008006" key="3">
    <source>
        <dbReference type="Google" id="ProtNLM"/>
    </source>
</evidence>
<dbReference type="SUPFAM" id="SSF53756">
    <property type="entry name" value="UDP-Glycosyltransferase/glycogen phosphorylase"/>
    <property type="match status" value="1"/>
</dbReference>
<organism evidence="1 2">
    <name type="scientific">Mediterraneibacter gnavus</name>
    <name type="common">Ruminococcus gnavus</name>
    <dbReference type="NCBI Taxonomy" id="33038"/>
    <lineage>
        <taxon>Bacteria</taxon>
        <taxon>Bacillati</taxon>
        <taxon>Bacillota</taxon>
        <taxon>Clostridia</taxon>
        <taxon>Lachnospirales</taxon>
        <taxon>Lachnospiraceae</taxon>
        <taxon>Mediterraneibacter</taxon>
    </lineage>
</organism>
<dbReference type="AlphaFoldDB" id="A0A412NN91"/>
<evidence type="ECO:0000313" key="1">
    <source>
        <dbReference type="EMBL" id="RGT41766.1"/>
    </source>
</evidence>